<evidence type="ECO:0000313" key="1">
    <source>
        <dbReference type="EMBL" id="CAK7265134.1"/>
    </source>
</evidence>
<dbReference type="EMBL" id="CAWUOM010000015">
    <property type="protein sequence ID" value="CAK7265134.1"/>
    <property type="molecule type" value="Genomic_DNA"/>
</dbReference>
<proteinExistence type="predicted"/>
<sequence length="128" mass="13929">MHASAITEAASVALREEASSPCSSSSSSLVGSQAWLAARLATDAWFDPGPFVFRHEQCSATQDLATTGVHCLAWAEGRLRGWQPLTAHYVVDGVDDPNFAFVFPLATTADFDEPAEDTRVFDCSRRRH</sequence>
<evidence type="ECO:0000313" key="2">
    <source>
        <dbReference type="Proteomes" id="UP001642501"/>
    </source>
</evidence>
<reference evidence="1 2" key="1">
    <citation type="submission" date="2024-01" db="EMBL/GenBank/DDBJ databases">
        <authorList>
            <person name="Allen C."/>
            <person name="Tagirdzhanova G."/>
        </authorList>
    </citation>
    <scope>NUCLEOTIDE SEQUENCE [LARGE SCALE GENOMIC DNA]</scope>
    <source>
        <strain evidence="1 2">CBS 573.63</strain>
    </source>
</reference>
<name>A0ABP0DA95_9PEZI</name>
<protein>
    <submittedName>
        <fullName evidence="1">Uncharacterized protein</fullName>
    </submittedName>
</protein>
<gene>
    <name evidence="1" type="ORF">SEPCBS57363_001424</name>
</gene>
<dbReference type="Proteomes" id="UP001642501">
    <property type="component" value="Unassembled WGS sequence"/>
</dbReference>
<accession>A0ABP0DA95</accession>
<keyword evidence="2" id="KW-1185">Reference proteome</keyword>
<comment type="caution">
    <text evidence="1">The sequence shown here is derived from an EMBL/GenBank/DDBJ whole genome shotgun (WGS) entry which is preliminary data.</text>
</comment>
<organism evidence="1 2">
    <name type="scientific">Sporothrix epigloea</name>
    <dbReference type="NCBI Taxonomy" id="1892477"/>
    <lineage>
        <taxon>Eukaryota</taxon>
        <taxon>Fungi</taxon>
        <taxon>Dikarya</taxon>
        <taxon>Ascomycota</taxon>
        <taxon>Pezizomycotina</taxon>
        <taxon>Sordariomycetes</taxon>
        <taxon>Sordariomycetidae</taxon>
        <taxon>Ophiostomatales</taxon>
        <taxon>Ophiostomataceae</taxon>
        <taxon>Sporothrix</taxon>
    </lineage>
</organism>